<dbReference type="HOGENOM" id="CLU_2097054_0_0_1"/>
<protein>
    <submittedName>
        <fullName evidence="1">Uncharacterized protein</fullName>
    </submittedName>
</protein>
<dbReference type="AlphaFoldDB" id="A0A067SDJ7"/>
<sequence length="135" mass="14814">MNDTVNVVDVEVEKTLSALMTGPEPLDCMELLGKTEIEGSFEELGYQRVVLESGGASTNWRQCEYALRGIPDAGRLIYKDQLIGSVVFGDEDLLDQHLTDVGVLATRLLSTIVAERRLAVEMAVERGVTSLNIED</sequence>
<accession>A0A067SDJ7</accession>
<proteinExistence type="predicted"/>
<name>A0A067SDJ7_GALM3</name>
<keyword evidence="2" id="KW-1185">Reference proteome</keyword>
<reference evidence="2" key="1">
    <citation type="journal article" date="2014" name="Proc. Natl. Acad. Sci. U.S.A.">
        <title>Extensive sampling of basidiomycete genomes demonstrates inadequacy of the white-rot/brown-rot paradigm for wood decay fungi.</title>
        <authorList>
            <person name="Riley R."/>
            <person name="Salamov A.A."/>
            <person name="Brown D.W."/>
            <person name="Nagy L.G."/>
            <person name="Floudas D."/>
            <person name="Held B.W."/>
            <person name="Levasseur A."/>
            <person name="Lombard V."/>
            <person name="Morin E."/>
            <person name="Otillar R."/>
            <person name="Lindquist E.A."/>
            <person name="Sun H."/>
            <person name="LaButti K.M."/>
            <person name="Schmutz J."/>
            <person name="Jabbour D."/>
            <person name="Luo H."/>
            <person name="Baker S.E."/>
            <person name="Pisabarro A.G."/>
            <person name="Walton J.D."/>
            <person name="Blanchette R.A."/>
            <person name="Henrissat B."/>
            <person name="Martin F."/>
            <person name="Cullen D."/>
            <person name="Hibbett D.S."/>
            <person name="Grigoriev I.V."/>
        </authorList>
    </citation>
    <scope>NUCLEOTIDE SEQUENCE [LARGE SCALE GENOMIC DNA]</scope>
    <source>
        <strain evidence="2">CBS 339.88</strain>
    </source>
</reference>
<evidence type="ECO:0000313" key="2">
    <source>
        <dbReference type="Proteomes" id="UP000027222"/>
    </source>
</evidence>
<evidence type="ECO:0000313" key="1">
    <source>
        <dbReference type="EMBL" id="KDR64858.1"/>
    </source>
</evidence>
<dbReference type="EMBL" id="KL142726">
    <property type="protein sequence ID" value="KDR64858.1"/>
    <property type="molecule type" value="Genomic_DNA"/>
</dbReference>
<gene>
    <name evidence="1" type="ORF">GALMADRAFT_217765</name>
</gene>
<organism evidence="1 2">
    <name type="scientific">Galerina marginata (strain CBS 339.88)</name>
    <dbReference type="NCBI Taxonomy" id="685588"/>
    <lineage>
        <taxon>Eukaryota</taxon>
        <taxon>Fungi</taxon>
        <taxon>Dikarya</taxon>
        <taxon>Basidiomycota</taxon>
        <taxon>Agaricomycotina</taxon>
        <taxon>Agaricomycetes</taxon>
        <taxon>Agaricomycetidae</taxon>
        <taxon>Agaricales</taxon>
        <taxon>Agaricineae</taxon>
        <taxon>Strophariaceae</taxon>
        <taxon>Galerina</taxon>
    </lineage>
</organism>
<dbReference type="Proteomes" id="UP000027222">
    <property type="component" value="Unassembled WGS sequence"/>
</dbReference>